<keyword evidence="2" id="KW-1185">Reference proteome</keyword>
<gene>
    <name evidence="1" type="ORF">NPIL_383401</name>
</gene>
<organism evidence="1 2">
    <name type="scientific">Nephila pilipes</name>
    <name type="common">Giant wood spider</name>
    <name type="synonym">Nephila maculata</name>
    <dbReference type="NCBI Taxonomy" id="299642"/>
    <lineage>
        <taxon>Eukaryota</taxon>
        <taxon>Metazoa</taxon>
        <taxon>Ecdysozoa</taxon>
        <taxon>Arthropoda</taxon>
        <taxon>Chelicerata</taxon>
        <taxon>Arachnida</taxon>
        <taxon>Araneae</taxon>
        <taxon>Araneomorphae</taxon>
        <taxon>Entelegynae</taxon>
        <taxon>Araneoidea</taxon>
        <taxon>Nephilidae</taxon>
        <taxon>Nephila</taxon>
    </lineage>
</organism>
<dbReference type="EMBL" id="BMAW01084327">
    <property type="protein sequence ID" value="GFU38095.1"/>
    <property type="molecule type" value="Genomic_DNA"/>
</dbReference>
<dbReference type="Proteomes" id="UP000887013">
    <property type="component" value="Unassembled WGS sequence"/>
</dbReference>
<dbReference type="AlphaFoldDB" id="A0A8X6QV55"/>
<accession>A0A8X6QV55</accession>
<dbReference type="OrthoDB" id="10299772at2759"/>
<protein>
    <submittedName>
        <fullName evidence="1">Uncharacterized protein</fullName>
    </submittedName>
</protein>
<evidence type="ECO:0000313" key="2">
    <source>
        <dbReference type="Proteomes" id="UP000887013"/>
    </source>
</evidence>
<comment type="caution">
    <text evidence="1">The sequence shown here is derived from an EMBL/GenBank/DDBJ whole genome shotgun (WGS) entry which is preliminary data.</text>
</comment>
<name>A0A8X6QV55_NEPPI</name>
<evidence type="ECO:0000313" key="1">
    <source>
        <dbReference type="EMBL" id="GFU38095.1"/>
    </source>
</evidence>
<proteinExistence type="predicted"/>
<reference evidence="1" key="1">
    <citation type="submission" date="2020-08" db="EMBL/GenBank/DDBJ databases">
        <title>Multicomponent nature underlies the extraordinary mechanical properties of spider dragline silk.</title>
        <authorList>
            <person name="Kono N."/>
            <person name="Nakamura H."/>
            <person name="Mori M."/>
            <person name="Yoshida Y."/>
            <person name="Ohtoshi R."/>
            <person name="Malay A.D."/>
            <person name="Moran D.A.P."/>
            <person name="Tomita M."/>
            <person name="Numata K."/>
            <person name="Arakawa K."/>
        </authorList>
    </citation>
    <scope>NUCLEOTIDE SEQUENCE</scope>
</reference>
<sequence>MSVKRSADTLMEMETDQNEYKKLKTGNCCSRCFIELPEEWMFKKCNAGIFCPNCFDELKKDWVDFINKPSVNFGELKEMFAQNPFSIPFPPKDDIDFDLIFEACILSNANVNVVNADESDEKIEEDQIQEDEILIEEEREGNFARAPQG</sequence>